<evidence type="ECO:0000256" key="1">
    <source>
        <dbReference type="ARBA" id="ARBA00004811"/>
    </source>
</evidence>
<dbReference type="PANTHER" id="PTHR21090">
    <property type="entry name" value="AROM/DEHYDROQUINATE SYNTHASE"/>
    <property type="match status" value="1"/>
</dbReference>
<dbReference type="InterPro" id="IPR006264">
    <property type="entry name" value="EPSP_synthase"/>
</dbReference>
<evidence type="ECO:0000256" key="7">
    <source>
        <dbReference type="HAMAP-Rule" id="MF_00210"/>
    </source>
</evidence>
<dbReference type="PIRSF" id="PIRSF000505">
    <property type="entry name" value="EPSPS"/>
    <property type="match status" value="1"/>
</dbReference>
<evidence type="ECO:0000256" key="8">
    <source>
        <dbReference type="SAM" id="MobiDB-lite"/>
    </source>
</evidence>
<dbReference type="GO" id="GO:0008652">
    <property type="term" value="P:amino acid biosynthetic process"/>
    <property type="evidence" value="ECO:0007669"/>
    <property type="project" value="UniProtKB-KW"/>
</dbReference>
<dbReference type="CDD" id="cd01556">
    <property type="entry name" value="EPSP_synthase"/>
    <property type="match status" value="1"/>
</dbReference>
<comment type="catalytic activity">
    <reaction evidence="6">
        <text>3-phosphoshikimate + phosphoenolpyruvate = 5-O-(1-carboxyvinyl)-3-phosphoshikimate + phosphate</text>
        <dbReference type="Rhea" id="RHEA:21256"/>
        <dbReference type="ChEBI" id="CHEBI:43474"/>
        <dbReference type="ChEBI" id="CHEBI:57701"/>
        <dbReference type="ChEBI" id="CHEBI:58702"/>
        <dbReference type="ChEBI" id="CHEBI:145989"/>
        <dbReference type="EC" id="2.5.1.19"/>
    </reaction>
    <physiologicalReaction direction="left-to-right" evidence="6">
        <dbReference type="Rhea" id="RHEA:21257"/>
    </physiologicalReaction>
</comment>
<dbReference type="Gene3D" id="3.65.10.10">
    <property type="entry name" value="Enolpyruvate transferase domain"/>
    <property type="match status" value="2"/>
</dbReference>
<dbReference type="InterPro" id="IPR023193">
    <property type="entry name" value="EPSP_synthase_CS"/>
</dbReference>
<evidence type="ECO:0000313" key="10">
    <source>
        <dbReference type="EMBL" id="EPD30791.1"/>
    </source>
</evidence>
<comment type="caution">
    <text evidence="10">The sequence shown here is derived from an EMBL/GenBank/DDBJ whole genome shotgun (WGS) entry which is preliminary data.</text>
</comment>
<feature type="binding site" evidence="7">
    <location>
        <position position="350"/>
    </location>
    <ligand>
        <name>phosphoenolpyruvate</name>
        <dbReference type="ChEBI" id="CHEBI:58702"/>
    </ligand>
</feature>
<evidence type="ECO:0000256" key="2">
    <source>
        <dbReference type="ARBA" id="ARBA00009948"/>
    </source>
</evidence>
<dbReference type="PROSITE" id="PS00104">
    <property type="entry name" value="EPSP_SYNTHASE_1"/>
    <property type="match status" value="1"/>
</dbReference>
<dbReference type="NCBIfam" id="TIGR01356">
    <property type="entry name" value="aroA"/>
    <property type="match status" value="1"/>
</dbReference>
<dbReference type="HAMAP" id="MF_00210">
    <property type="entry name" value="EPSP_synth"/>
    <property type="match status" value="1"/>
</dbReference>
<feature type="binding site" evidence="7">
    <location>
        <position position="171"/>
    </location>
    <ligand>
        <name>3-phosphoshikimate</name>
        <dbReference type="ChEBI" id="CHEBI:145989"/>
    </ligand>
</feature>
<comment type="subcellular location">
    <subcellularLocation>
        <location evidence="7">Cytoplasm</location>
    </subcellularLocation>
</comment>
<evidence type="ECO:0000256" key="5">
    <source>
        <dbReference type="ARBA" id="ARBA00023141"/>
    </source>
</evidence>
<feature type="binding site" evidence="7">
    <location>
        <position position="170"/>
    </location>
    <ligand>
        <name>3-phosphoshikimate</name>
        <dbReference type="ChEBI" id="CHEBI:145989"/>
    </ligand>
</feature>
<feature type="binding site" evidence="7">
    <location>
        <position position="124"/>
    </location>
    <ligand>
        <name>phosphoenolpyruvate</name>
        <dbReference type="ChEBI" id="CHEBI:58702"/>
    </ligand>
</feature>
<feature type="binding site" evidence="7">
    <location>
        <position position="96"/>
    </location>
    <ligand>
        <name>phosphoenolpyruvate</name>
        <dbReference type="ChEBI" id="CHEBI:58702"/>
    </ligand>
</feature>
<feature type="compositionally biased region" description="Polar residues" evidence="8">
    <location>
        <begin position="1"/>
        <end position="11"/>
    </location>
</feature>
<accession>A0A9W5RE89</accession>
<dbReference type="EC" id="2.5.1.19" evidence="7"/>
<dbReference type="InterPro" id="IPR013792">
    <property type="entry name" value="RNA3'P_cycl/enolpyr_Trfase_a/b"/>
</dbReference>
<feature type="region of interest" description="Disordered" evidence="8">
    <location>
        <begin position="1"/>
        <end position="22"/>
    </location>
</feature>
<dbReference type="GO" id="GO:0009423">
    <property type="term" value="P:chorismate biosynthetic process"/>
    <property type="evidence" value="ECO:0007669"/>
    <property type="project" value="UniProtKB-UniRule"/>
</dbReference>
<dbReference type="PROSITE" id="PS00885">
    <property type="entry name" value="EPSP_SYNTHASE_2"/>
    <property type="match status" value="1"/>
</dbReference>
<dbReference type="AlphaFoldDB" id="A0A9W5RE89"/>
<feature type="binding site" evidence="7">
    <location>
        <position position="25"/>
    </location>
    <ligand>
        <name>phosphoenolpyruvate</name>
        <dbReference type="ChEBI" id="CHEBI:58702"/>
    </ligand>
</feature>
<evidence type="ECO:0000256" key="4">
    <source>
        <dbReference type="ARBA" id="ARBA00022679"/>
    </source>
</evidence>
<keyword evidence="4 7" id="KW-0808">Transferase</keyword>
<feature type="binding site" evidence="7">
    <location>
        <position position="26"/>
    </location>
    <ligand>
        <name>3-phosphoshikimate</name>
        <dbReference type="ChEBI" id="CHEBI:145989"/>
    </ligand>
</feature>
<evidence type="ECO:0000256" key="3">
    <source>
        <dbReference type="ARBA" id="ARBA00022605"/>
    </source>
</evidence>
<comment type="subunit">
    <text evidence="7">Monomer.</text>
</comment>
<reference evidence="10 11" key="1">
    <citation type="submission" date="2013-05" db="EMBL/GenBank/DDBJ databases">
        <title>The Genome Sequence of Actinomyces europaeus ACS-120-V-COL10B.</title>
        <authorList>
            <consortium name="The Broad Institute Genomics Platform"/>
            <person name="Earl A."/>
            <person name="Ward D."/>
            <person name="Feldgarden M."/>
            <person name="Gevers D."/>
            <person name="Saerens B."/>
            <person name="Vaneechoutte M."/>
            <person name="Walker B."/>
            <person name="Young S."/>
            <person name="Zeng Q."/>
            <person name="Gargeya S."/>
            <person name="Fitzgerald M."/>
            <person name="Haas B."/>
            <person name="Abouelleil A."/>
            <person name="Allen A.W."/>
            <person name="Alvarado L."/>
            <person name="Arachchi H.M."/>
            <person name="Berlin A.M."/>
            <person name="Chapman S.B."/>
            <person name="Gainer-Dewar J."/>
            <person name="Goldberg J."/>
            <person name="Griggs A."/>
            <person name="Gujja S."/>
            <person name="Hansen M."/>
            <person name="Howarth C."/>
            <person name="Imamovic A."/>
            <person name="Ireland A."/>
            <person name="Larimer J."/>
            <person name="McCowan C."/>
            <person name="Murphy C."/>
            <person name="Pearson M."/>
            <person name="Poon T.W."/>
            <person name="Priest M."/>
            <person name="Roberts A."/>
            <person name="Saif S."/>
            <person name="Shea T."/>
            <person name="Sisk P."/>
            <person name="Sykes S."/>
            <person name="Wortman J."/>
            <person name="Nusbaum C."/>
            <person name="Birren B."/>
        </authorList>
    </citation>
    <scope>NUCLEOTIDE SEQUENCE [LARGE SCALE GENOMIC DNA]</scope>
    <source>
        <strain evidence="10 11">ACS-120-V-Col10b</strain>
    </source>
</reference>
<gene>
    <name evidence="7" type="primary">aroA</name>
    <name evidence="10" type="ORF">HMPREF9238_00546</name>
</gene>
<dbReference type="InterPro" id="IPR001986">
    <property type="entry name" value="Enolpyruvate_Tfrase_dom"/>
</dbReference>
<comment type="function">
    <text evidence="7">Catalyzes the transfer of the enolpyruvyl moiety of phosphoenolpyruvate (PEP) to the 5-hydroxyl of shikimate-3-phosphate (S3P) to produce enolpyruvyl shikimate-3-phosphate and inorganic phosphate.</text>
</comment>
<keyword evidence="11" id="KW-1185">Reference proteome</keyword>
<feature type="binding site" evidence="7">
    <location>
        <position position="171"/>
    </location>
    <ligand>
        <name>phosphoenolpyruvate</name>
        <dbReference type="ChEBI" id="CHEBI:58702"/>
    </ligand>
</feature>
<dbReference type="Proteomes" id="UP000014387">
    <property type="component" value="Unassembled WGS sequence"/>
</dbReference>
<keyword evidence="5 7" id="KW-0057">Aromatic amino acid biosynthesis</keyword>
<dbReference type="GO" id="GO:0009073">
    <property type="term" value="P:aromatic amino acid family biosynthetic process"/>
    <property type="evidence" value="ECO:0007669"/>
    <property type="project" value="UniProtKB-KW"/>
</dbReference>
<feature type="domain" description="Enolpyruvate transferase" evidence="9">
    <location>
        <begin position="10"/>
        <end position="429"/>
    </location>
</feature>
<feature type="binding site" evidence="7">
    <location>
        <position position="346"/>
    </location>
    <ligand>
        <name>3-phosphoshikimate</name>
        <dbReference type="ChEBI" id="CHEBI:145989"/>
    </ligand>
</feature>
<dbReference type="Pfam" id="PF00275">
    <property type="entry name" value="EPSP_synthase"/>
    <property type="match status" value="1"/>
</dbReference>
<dbReference type="OrthoDB" id="9809920at2"/>
<evidence type="ECO:0000313" key="11">
    <source>
        <dbReference type="Proteomes" id="UP000014387"/>
    </source>
</evidence>
<feature type="binding site" evidence="7">
    <location>
        <position position="169"/>
    </location>
    <ligand>
        <name>3-phosphoshikimate</name>
        <dbReference type="ChEBI" id="CHEBI:145989"/>
    </ligand>
</feature>
<dbReference type="SUPFAM" id="SSF55205">
    <property type="entry name" value="EPT/RTPC-like"/>
    <property type="match status" value="1"/>
</dbReference>
<sequence>MTPNPWHTPQATKPVDSDVTIPGSKSLTNRELVLSAIASSPSTICGALSARDTRLMVDALRSLGAQVETGADNWAIAPMPSVSGSTPISIECGLAGTVMRFTPALAARCSRPVRLTADSQANARPMAGLLKALRSIGVIITHESSETFPLTVQGPARVRGPISLDASASSQYLSALLLVAPLLDSDREFIEIELDGALPSRPHVEMTLAALRLRGAQAAWTGERTLRVKRGDISGRDAVIEPDLSNAGPFLAAAAVTGGHVRIPYWPLKTTQAGNEWLPILRQMGADVNLVPQGTVYGTLCLRAGELQGFNGDMSQVGELVPTLAAICAFATTPSTITGIGHLRGHETDRLKAIATELAKLGVNVEEGADYLKIDGTNGWLENHDEPVFLHSYADHRMATFGAIIGLRAPQIYVDDVATVAKTMPDFVNLWTKMLELNV</sequence>
<evidence type="ECO:0000259" key="9">
    <source>
        <dbReference type="Pfam" id="PF00275"/>
    </source>
</evidence>
<feature type="binding site" evidence="7">
    <location>
        <position position="30"/>
    </location>
    <ligand>
        <name>3-phosphoshikimate</name>
        <dbReference type="ChEBI" id="CHEBI:145989"/>
    </ligand>
</feature>
<keyword evidence="3 7" id="KW-0028">Amino-acid biosynthesis</keyword>
<feature type="binding site" evidence="7">
    <location>
        <position position="200"/>
    </location>
    <ligand>
        <name>3-phosphoshikimate</name>
        <dbReference type="ChEBI" id="CHEBI:145989"/>
    </ligand>
</feature>
<feature type="binding site" evidence="7">
    <location>
        <position position="422"/>
    </location>
    <ligand>
        <name>phosphoenolpyruvate</name>
        <dbReference type="ChEBI" id="CHEBI:58702"/>
    </ligand>
</feature>
<feature type="binding site" evidence="7">
    <location>
        <position position="397"/>
    </location>
    <ligand>
        <name>phosphoenolpyruvate</name>
        <dbReference type="ChEBI" id="CHEBI:58702"/>
    </ligand>
</feature>
<protein>
    <recommendedName>
        <fullName evidence="7">3-phosphoshikimate 1-carboxyvinyltransferase</fullName>
        <ecNumber evidence="7">2.5.1.19</ecNumber>
    </recommendedName>
    <alternativeName>
        <fullName evidence="7">5-enolpyruvylshikimate-3-phosphate synthase</fullName>
        <shortName evidence="7">EPSP synthase</shortName>
        <shortName evidence="7">EPSPS</shortName>
    </alternativeName>
</protein>
<dbReference type="RefSeq" id="WP_016443903.1">
    <property type="nucleotide sequence ID" value="NZ_KE150266.1"/>
</dbReference>
<dbReference type="GO" id="GO:0003866">
    <property type="term" value="F:3-phosphoshikimate 1-carboxyvinyltransferase activity"/>
    <property type="evidence" value="ECO:0007669"/>
    <property type="project" value="UniProtKB-UniRule"/>
</dbReference>
<proteinExistence type="inferred from homology"/>
<evidence type="ECO:0000256" key="6">
    <source>
        <dbReference type="ARBA" id="ARBA00044633"/>
    </source>
</evidence>
<name>A0A9W5RE89_9ACTO</name>
<dbReference type="EMBL" id="AGWN01000001">
    <property type="protein sequence ID" value="EPD30791.1"/>
    <property type="molecule type" value="Genomic_DNA"/>
</dbReference>
<feature type="binding site" evidence="7">
    <location>
        <position position="319"/>
    </location>
    <ligand>
        <name>3-phosphoshikimate</name>
        <dbReference type="ChEBI" id="CHEBI:145989"/>
    </ligand>
</feature>
<comment type="caution">
    <text evidence="7">Lacks conserved residue(s) required for the propagation of feature annotation.</text>
</comment>
<dbReference type="InterPro" id="IPR036968">
    <property type="entry name" value="Enolpyruvate_Tfrase_sf"/>
</dbReference>
<feature type="binding site" evidence="7">
    <location>
        <position position="25"/>
    </location>
    <ligand>
        <name>3-phosphoshikimate</name>
        <dbReference type="ChEBI" id="CHEBI:145989"/>
    </ligand>
</feature>
<feature type="active site" description="Proton acceptor" evidence="7">
    <location>
        <position position="319"/>
    </location>
</feature>
<comment type="similarity">
    <text evidence="2 7">Belongs to the EPSP synthase family.</text>
</comment>
<comment type="pathway">
    <text evidence="1 7">Metabolic intermediate biosynthesis; chorismate biosynthesis; chorismate from D-erythrose 4-phosphate and phosphoenolpyruvate: step 6/7.</text>
</comment>
<dbReference type="PANTHER" id="PTHR21090:SF5">
    <property type="entry name" value="PENTAFUNCTIONAL AROM POLYPEPTIDE"/>
    <property type="match status" value="1"/>
</dbReference>
<keyword evidence="7" id="KW-0963">Cytoplasm</keyword>
<dbReference type="GO" id="GO:0005737">
    <property type="term" value="C:cytoplasm"/>
    <property type="evidence" value="ECO:0007669"/>
    <property type="project" value="UniProtKB-SubCell"/>
</dbReference>
<organism evidence="10 11">
    <name type="scientific">Gleimia europaea ACS-120-V-Col10b</name>
    <dbReference type="NCBI Taxonomy" id="883069"/>
    <lineage>
        <taxon>Bacteria</taxon>
        <taxon>Bacillati</taxon>
        <taxon>Actinomycetota</taxon>
        <taxon>Actinomycetes</taxon>
        <taxon>Actinomycetales</taxon>
        <taxon>Actinomycetaceae</taxon>
        <taxon>Gleimia</taxon>
    </lineage>
</organism>